<dbReference type="PANTHER" id="PTHR38471">
    <property type="entry name" value="FOUR HELIX BUNDLE PROTEIN"/>
    <property type="match status" value="1"/>
</dbReference>
<organism evidence="1">
    <name type="scientific">marine sediment metagenome</name>
    <dbReference type="NCBI Taxonomy" id="412755"/>
    <lineage>
        <taxon>unclassified sequences</taxon>
        <taxon>metagenomes</taxon>
        <taxon>ecological metagenomes</taxon>
    </lineage>
</organism>
<dbReference type="InterPro" id="IPR036583">
    <property type="entry name" value="23S_rRNA_IVS_sf"/>
</dbReference>
<evidence type="ECO:0008006" key="2">
    <source>
        <dbReference type="Google" id="ProtNLM"/>
    </source>
</evidence>
<dbReference type="Pfam" id="PF05635">
    <property type="entry name" value="23S_rRNA_IVP"/>
    <property type="match status" value="1"/>
</dbReference>
<comment type="caution">
    <text evidence="1">The sequence shown here is derived from an EMBL/GenBank/DDBJ whole genome shotgun (WGS) entry which is preliminary data.</text>
</comment>
<evidence type="ECO:0000313" key="1">
    <source>
        <dbReference type="EMBL" id="GAI05450.1"/>
    </source>
</evidence>
<dbReference type="Gene3D" id="1.20.1440.60">
    <property type="entry name" value="23S rRNA-intervening sequence"/>
    <property type="match status" value="1"/>
</dbReference>
<protein>
    <recommendedName>
        <fullName evidence="2">Four helix bundle protein</fullName>
    </recommendedName>
</protein>
<reference evidence="1" key="1">
    <citation type="journal article" date="2014" name="Front. Microbiol.">
        <title>High frequency of phylogenetically diverse reductive dehalogenase-homologous genes in deep subseafloor sedimentary metagenomes.</title>
        <authorList>
            <person name="Kawai M."/>
            <person name="Futagami T."/>
            <person name="Toyoda A."/>
            <person name="Takaki Y."/>
            <person name="Nishi S."/>
            <person name="Hori S."/>
            <person name="Arai W."/>
            <person name="Tsubouchi T."/>
            <person name="Morono Y."/>
            <person name="Uchiyama I."/>
            <person name="Ito T."/>
            <person name="Fujiyama A."/>
            <person name="Inagaki F."/>
            <person name="Takami H."/>
        </authorList>
    </citation>
    <scope>NUCLEOTIDE SEQUENCE</scope>
    <source>
        <strain evidence="1">Expedition CK06-06</strain>
    </source>
</reference>
<accession>X1LSU7</accession>
<dbReference type="NCBIfam" id="TIGR02436">
    <property type="entry name" value="four helix bundle protein"/>
    <property type="match status" value="1"/>
</dbReference>
<dbReference type="AlphaFoldDB" id="X1LSU7"/>
<sequence length="142" mass="16888">MNNQFLEKNKNINRGFRKLEIWQKAIEIYKLVYEILKQKQNIPFKVKAQIEDSALSISGNIAEGYSRRSIKENLRFYEIALSSAAENYSQMFALQTTSQISKEEFKNYDDKMYELENKMIKMNQKLISKLNNGSEWKSDYKY</sequence>
<proteinExistence type="predicted"/>
<name>X1LSU7_9ZZZZ</name>
<dbReference type="EMBL" id="BARV01012587">
    <property type="protein sequence ID" value="GAI05450.1"/>
    <property type="molecule type" value="Genomic_DNA"/>
</dbReference>
<dbReference type="SUPFAM" id="SSF158446">
    <property type="entry name" value="IVS-encoded protein-like"/>
    <property type="match status" value="1"/>
</dbReference>
<dbReference type="PANTHER" id="PTHR38471:SF2">
    <property type="entry name" value="FOUR HELIX BUNDLE PROTEIN"/>
    <property type="match status" value="1"/>
</dbReference>
<dbReference type="InterPro" id="IPR012657">
    <property type="entry name" value="23S_rRNA-intervening_sequence"/>
</dbReference>
<gene>
    <name evidence="1" type="ORF">S06H3_23231</name>
</gene>